<organism evidence="3 4">
    <name type="scientific">Medicago truncatula</name>
    <name type="common">Barrel medic</name>
    <name type="synonym">Medicago tribuloides</name>
    <dbReference type="NCBI Taxonomy" id="3880"/>
    <lineage>
        <taxon>Eukaryota</taxon>
        <taxon>Viridiplantae</taxon>
        <taxon>Streptophyta</taxon>
        <taxon>Embryophyta</taxon>
        <taxon>Tracheophyta</taxon>
        <taxon>Spermatophyta</taxon>
        <taxon>Magnoliopsida</taxon>
        <taxon>eudicotyledons</taxon>
        <taxon>Gunneridae</taxon>
        <taxon>Pentapetalae</taxon>
        <taxon>rosids</taxon>
        <taxon>fabids</taxon>
        <taxon>Fabales</taxon>
        <taxon>Fabaceae</taxon>
        <taxon>Papilionoideae</taxon>
        <taxon>50 kb inversion clade</taxon>
        <taxon>NPAAA clade</taxon>
        <taxon>Hologalegina</taxon>
        <taxon>IRL clade</taxon>
        <taxon>Trifolieae</taxon>
        <taxon>Medicago</taxon>
    </lineage>
</organism>
<gene>
    <name evidence="3" type="ORF">MtrunA17_Chr3g0115431</name>
</gene>
<dbReference type="Gramene" id="rna16949">
    <property type="protein sequence ID" value="RHN68580.1"/>
    <property type="gene ID" value="gene16949"/>
</dbReference>
<proteinExistence type="inferred from homology"/>
<protein>
    <submittedName>
        <fullName evidence="3">Putative transcription factor AS2-LOB family</fullName>
    </submittedName>
</protein>
<dbReference type="InterPro" id="IPR004883">
    <property type="entry name" value="LOB"/>
</dbReference>
<evidence type="ECO:0000259" key="2">
    <source>
        <dbReference type="PROSITE" id="PS50891"/>
    </source>
</evidence>
<comment type="similarity">
    <text evidence="1">Belongs to the LOB domain-containing protein family.</text>
</comment>
<dbReference type="PANTHER" id="PTHR31301">
    <property type="entry name" value="LOB DOMAIN-CONTAINING PROTEIN 4-RELATED"/>
    <property type="match status" value="1"/>
</dbReference>
<reference evidence="4" key="1">
    <citation type="journal article" date="2018" name="Nat. Plants">
        <title>Whole-genome landscape of Medicago truncatula symbiotic genes.</title>
        <authorList>
            <person name="Pecrix Y."/>
            <person name="Staton S.E."/>
            <person name="Sallet E."/>
            <person name="Lelandais-Briere C."/>
            <person name="Moreau S."/>
            <person name="Carrere S."/>
            <person name="Blein T."/>
            <person name="Jardinaud M.F."/>
            <person name="Latrasse D."/>
            <person name="Zouine M."/>
            <person name="Zahm M."/>
            <person name="Kreplak J."/>
            <person name="Mayjonade B."/>
            <person name="Satge C."/>
            <person name="Perez M."/>
            <person name="Cauet S."/>
            <person name="Marande W."/>
            <person name="Chantry-Darmon C."/>
            <person name="Lopez-Roques C."/>
            <person name="Bouchez O."/>
            <person name="Berard A."/>
            <person name="Debelle F."/>
            <person name="Munos S."/>
            <person name="Bendahmane A."/>
            <person name="Berges H."/>
            <person name="Niebel A."/>
            <person name="Buitink J."/>
            <person name="Frugier F."/>
            <person name="Benhamed M."/>
            <person name="Crespi M."/>
            <person name="Gouzy J."/>
            <person name="Gamas P."/>
        </authorList>
    </citation>
    <scope>NUCLEOTIDE SEQUENCE [LARGE SCALE GENOMIC DNA]</scope>
    <source>
        <strain evidence="4">cv. Jemalong A17</strain>
    </source>
</reference>
<dbReference type="AlphaFoldDB" id="A0A396IT55"/>
<dbReference type="Proteomes" id="UP000265566">
    <property type="component" value="Chromosome 3"/>
</dbReference>
<evidence type="ECO:0000313" key="4">
    <source>
        <dbReference type="Proteomes" id="UP000265566"/>
    </source>
</evidence>
<comment type="caution">
    <text evidence="3">The sequence shown here is derived from an EMBL/GenBank/DDBJ whole genome shotgun (WGS) entry which is preliminary data.</text>
</comment>
<sequence>MMSSCNSSPCAACKIQRRKCTKECIFAPYFPPENPQKFTYVHKVFGASNVAKLLNEVDASQREDAVKSLAYEAEARLRDPVYGCVGLISHLQNKLKNLQNELNVAKKELATYVGPQIMLPTPMTAVSSSYFSVTSSSVHQQRQEFFTFNAENSFSNNFQMNPFQNQLMVSSSQAQSSQPINPFLSKKVFKAERDNLGEGMITVSSILFIYLPFLPFLGFDI</sequence>
<dbReference type="Pfam" id="PF03195">
    <property type="entry name" value="LOB"/>
    <property type="match status" value="1"/>
</dbReference>
<evidence type="ECO:0000256" key="1">
    <source>
        <dbReference type="ARBA" id="ARBA00005474"/>
    </source>
</evidence>
<feature type="domain" description="LOB" evidence="2">
    <location>
        <begin position="8"/>
        <end position="109"/>
    </location>
</feature>
<evidence type="ECO:0000313" key="3">
    <source>
        <dbReference type="EMBL" id="RHN68580.1"/>
    </source>
</evidence>
<dbReference type="PROSITE" id="PS50891">
    <property type="entry name" value="LOB"/>
    <property type="match status" value="1"/>
</dbReference>
<accession>A0A396IT55</accession>
<dbReference type="EMBL" id="PSQE01000003">
    <property type="protein sequence ID" value="RHN68580.1"/>
    <property type="molecule type" value="Genomic_DNA"/>
</dbReference>
<dbReference type="PANTHER" id="PTHR31301:SF68">
    <property type="entry name" value="LOB DOMAIN-CONTAINING PROTEIN 32-RELATED"/>
    <property type="match status" value="1"/>
</dbReference>
<name>A0A396IT55_MEDTR</name>